<feature type="transmembrane region" description="Helical" evidence="2">
    <location>
        <begin position="271"/>
        <end position="289"/>
    </location>
</feature>
<evidence type="ECO:0000256" key="1">
    <source>
        <dbReference type="SAM" id="MobiDB-lite"/>
    </source>
</evidence>
<feature type="transmembrane region" description="Helical" evidence="2">
    <location>
        <begin position="138"/>
        <end position="158"/>
    </location>
</feature>
<feature type="transmembrane region" description="Helical" evidence="2">
    <location>
        <begin position="309"/>
        <end position="330"/>
    </location>
</feature>
<gene>
    <name evidence="3" type="ORF">E5259_16175</name>
</gene>
<feature type="transmembrane region" description="Helical" evidence="2">
    <location>
        <begin position="38"/>
        <end position="59"/>
    </location>
</feature>
<feature type="region of interest" description="Disordered" evidence="1">
    <location>
        <begin position="393"/>
        <end position="420"/>
    </location>
</feature>
<accession>A0A7G5MWL2</accession>
<feature type="transmembrane region" description="Helical" evidence="2">
    <location>
        <begin position="337"/>
        <end position="362"/>
    </location>
</feature>
<feature type="transmembrane region" description="Helical" evidence="2">
    <location>
        <begin position="213"/>
        <end position="233"/>
    </location>
</feature>
<feature type="transmembrane region" description="Helical" evidence="2">
    <location>
        <begin position="506"/>
        <end position="526"/>
    </location>
</feature>
<feature type="compositionally biased region" description="Acidic residues" evidence="1">
    <location>
        <begin position="404"/>
        <end position="416"/>
    </location>
</feature>
<sequence>MIAANITNIIEFAAGYALVVIFLPSLCFHTFVREKGWLYRICFYQTIGNVYLISIGYLLAYMKCFYRWSVLIFMVLIPLLLNLLVKRKSAAAFLRERRKNIKDIAAGVYGRRKLRRDLFMIGKDRVQNYYRENIKGNLLELALVFLVMAFVLYFFGMYKFTSAAYGHTDEETHLYWIQSLLDNNIFPVGMYPFGLHFLTGVISTVLGISAVRTYLNIAVFSTFMIFLSVYILLRSLIRSRFAALGAWAVFAVSDLFTTVTYFRFQFSFPMEFGLVALMLMLLGLISYVKEKENTSLWMFILSVFWCFQAHFYVAIIAGILCVCFGIVFCVRMLRDKMLFKVIAGGILALILSMLPYGCGYLLGYPFERSINWALSIMQGDYGMETLEQQYEEETEKASQNASGEGEEKDDEDEPEFDLSKVHSPEDAVRTVLEMLASKTVSNMFYAKIILALNAFVLLYGLLGIIFAKEKWQYLIYVFLALAWTALFALHSCYLVGAPVLVEMYRAATFLAVFTVPLLAMPGQFCYDCLIRCGVQKKIADYLVLAAGCAVMGAICSHGAVKKGRYFEMTVTEADMRVCLDLIDNYKKETWTVMSTTNDLSAVSRDGYHYEILDLLDKLEKNKRKIFIPTKYIFVVTEKNVTQYYESKRKIDRSNVIDFTVPVSPELARQDLDIPEEGSKGRDRLYYFQRQIVMSKLYYWMEQMKVVFPNEISVYYEDDCVTVYKIQQDEYFLLNLAVDYTKSIPAEEEDGNGS</sequence>
<evidence type="ECO:0000313" key="3">
    <source>
        <dbReference type="EMBL" id="QMW79005.1"/>
    </source>
</evidence>
<feature type="transmembrane region" description="Helical" evidence="2">
    <location>
        <begin position="538"/>
        <end position="560"/>
    </location>
</feature>
<feature type="transmembrane region" description="Helical" evidence="2">
    <location>
        <begin position="473"/>
        <end position="500"/>
    </location>
</feature>
<feature type="transmembrane region" description="Helical" evidence="2">
    <location>
        <begin position="12"/>
        <end position="31"/>
    </location>
</feature>
<evidence type="ECO:0000256" key="2">
    <source>
        <dbReference type="SAM" id="Phobius"/>
    </source>
</evidence>
<dbReference type="Proteomes" id="UP000515789">
    <property type="component" value="Chromosome"/>
</dbReference>
<keyword evidence="2" id="KW-1133">Transmembrane helix</keyword>
<feature type="transmembrane region" description="Helical" evidence="2">
    <location>
        <begin position="444"/>
        <end position="466"/>
    </location>
</feature>
<proteinExistence type="predicted"/>
<feature type="transmembrane region" description="Helical" evidence="2">
    <location>
        <begin position="65"/>
        <end position="85"/>
    </location>
</feature>
<evidence type="ECO:0000313" key="4">
    <source>
        <dbReference type="Proteomes" id="UP000515789"/>
    </source>
</evidence>
<feature type="transmembrane region" description="Helical" evidence="2">
    <location>
        <begin position="245"/>
        <end position="264"/>
    </location>
</feature>
<keyword evidence="2" id="KW-0812">Transmembrane</keyword>
<dbReference type="GeneID" id="75051579"/>
<name>A0A7G5MWL2_9FIRM</name>
<dbReference type="AlphaFoldDB" id="A0A7G5MWL2"/>
<dbReference type="EMBL" id="CP039126">
    <property type="protein sequence ID" value="QMW79005.1"/>
    <property type="molecule type" value="Genomic_DNA"/>
</dbReference>
<reference evidence="3 4" key="1">
    <citation type="submission" date="2019-04" db="EMBL/GenBank/DDBJ databases">
        <authorList>
            <person name="Schori C."/>
            <person name="Ahrens C."/>
        </authorList>
    </citation>
    <scope>NUCLEOTIDE SEQUENCE [LARGE SCALE GENOMIC DNA]</scope>
    <source>
        <strain evidence="3 4">DSM 2950</strain>
    </source>
</reference>
<keyword evidence="2" id="KW-0472">Membrane</keyword>
<feature type="transmembrane region" description="Helical" evidence="2">
    <location>
        <begin position="185"/>
        <end position="206"/>
    </location>
</feature>
<protein>
    <submittedName>
        <fullName evidence="3">Pilus assembly protein</fullName>
    </submittedName>
</protein>
<organism evidence="3 4">
    <name type="scientific">Blautia producta</name>
    <dbReference type="NCBI Taxonomy" id="33035"/>
    <lineage>
        <taxon>Bacteria</taxon>
        <taxon>Bacillati</taxon>
        <taxon>Bacillota</taxon>
        <taxon>Clostridia</taxon>
        <taxon>Lachnospirales</taxon>
        <taxon>Lachnospiraceae</taxon>
        <taxon>Blautia</taxon>
    </lineage>
</organism>
<dbReference type="RefSeq" id="WP_018596198.1">
    <property type="nucleotide sequence ID" value="NZ_AP031416.1"/>
</dbReference>